<gene>
    <name evidence="2" type="ORF">EDEG_05100</name>
</gene>
<dbReference type="EMBL" id="AFBI03000078">
    <property type="protein sequence ID" value="KNH48517.1"/>
    <property type="molecule type" value="Genomic_DNA"/>
</dbReference>
<dbReference type="AlphaFoldDB" id="A0A0L1P6B6"/>
<keyword evidence="1" id="KW-0812">Transmembrane</keyword>
<comment type="caution">
    <text evidence="2">The sequence shown here is derived from an EMBL/GenBank/DDBJ whole genome shotgun (WGS) entry which is preliminary data.</text>
</comment>
<keyword evidence="1" id="KW-1133">Transmembrane helix</keyword>
<feature type="transmembrane region" description="Helical" evidence="1">
    <location>
        <begin position="81"/>
        <end position="98"/>
    </location>
</feature>
<accession>A0A0L1P6B6</accession>
<keyword evidence="3" id="KW-1185">Reference proteome</keyword>
<evidence type="ECO:0000313" key="2">
    <source>
        <dbReference type="EMBL" id="KNH48517.1"/>
    </source>
</evidence>
<keyword evidence="1" id="KW-0472">Membrane</keyword>
<evidence type="ECO:0000313" key="3">
    <source>
        <dbReference type="Proteomes" id="UP000003163"/>
    </source>
</evidence>
<dbReference type="InParanoid" id="A0A0L1P6B6"/>
<feature type="non-terminal residue" evidence="2">
    <location>
        <position position="1"/>
    </location>
</feature>
<reference evidence="2 3" key="1">
    <citation type="submission" date="2011-08" db="EMBL/GenBank/DDBJ databases">
        <authorList>
            <person name="Liu Z.J."/>
            <person name="Shi F.L."/>
            <person name="Lu J.Q."/>
            <person name="Li M."/>
            <person name="Wang Z.L."/>
        </authorList>
    </citation>
    <scope>NUCLEOTIDE SEQUENCE [LARGE SCALE GENOMIC DNA]</scope>
    <source>
        <strain evidence="2 3">USNM 41457</strain>
    </source>
</reference>
<dbReference type="VEuPathDB" id="MicrosporidiaDB:EDEG_05100"/>
<evidence type="ECO:0000256" key="1">
    <source>
        <dbReference type="SAM" id="Phobius"/>
    </source>
</evidence>
<sequence>ISKKICCIGNTARFRRFLLIFDKKDTEYWEENCQINPLITANTINTNSFCCIYINKKQIGVTNNTLIYESTNHLHTSEKKINTRFVLSISILSIFVALDNTI</sequence>
<name>A0A0L1P6B6_EDHAE</name>
<organism evidence="2 3">
    <name type="scientific">Edhazardia aedis (strain USNM 41457)</name>
    <name type="common">Microsporidian parasite</name>
    <dbReference type="NCBI Taxonomy" id="1003232"/>
    <lineage>
        <taxon>Eukaryota</taxon>
        <taxon>Fungi</taxon>
        <taxon>Fungi incertae sedis</taxon>
        <taxon>Microsporidia</taxon>
        <taxon>Edhazardia</taxon>
    </lineage>
</organism>
<reference evidence="3" key="2">
    <citation type="submission" date="2015-07" db="EMBL/GenBank/DDBJ databases">
        <title>Contrasting host-pathogen interactions and genome evolution in two generalist and specialist microsporidian pathogens of mosquitoes.</title>
        <authorList>
            <consortium name="The Broad Institute Genomics Platform"/>
            <consortium name="The Broad Institute Genome Sequencing Center for Infectious Disease"/>
            <person name="Cuomo C.A."/>
            <person name="Sanscrainte N.D."/>
            <person name="Goldberg J.M."/>
            <person name="Heiman D."/>
            <person name="Young S."/>
            <person name="Zeng Q."/>
            <person name="Becnel J.J."/>
            <person name="Birren B.W."/>
        </authorList>
    </citation>
    <scope>NUCLEOTIDE SEQUENCE [LARGE SCALE GENOMIC DNA]</scope>
    <source>
        <strain evidence="3">USNM 41457</strain>
    </source>
</reference>
<protein>
    <submittedName>
        <fullName evidence="2">Uncharacterized protein</fullName>
    </submittedName>
</protein>
<proteinExistence type="predicted"/>
<dbReference type="Proteomes" id="UP000003163">
    <property type="component" value="Unassembled WGS sequence"/>
</dbReference>